<evidence type="ECO:0000259" key="5">
    <source>
        <dbReference type="Pfam" id="PF00149"/>
    </source>
</evidence>
<accession>A0ABS7YBE4</accession>
<comment type="similarity">
    <text evidence="4">Belongs to the cyclic nucleotide phosphodiesterase class-III family.</text>
</comment>
<gene>
    <name evidence="6" type="ORF">LE190_13905</name>
</gene>
<proteinExistence type="inferred from homology"/>
<comment type="caution">
    <text evidence="6">The sequence shown here is derived from an EMBL/GenBank/DDBJ whole genome shotgun (WGS) entry which is preliminary data.</text>
</comment>
<keyword evidence="1" id="KW-0479">Metal-binding</keyword>
<reference evidence="6 7" key="1">
    <citation type="submission" date="2021-07" db="EMBL/GenBank/DDBJ databases">
        <title>Characterization of Violacein-producing bacteria and related species.</title>
        <authorList>
            <person name="Wilson H.S."/>
            <person name="De Leon M.E."/>
        </authorList>
    </citation>
    <scope>NUCLEOTIDE SEQUENCE [LARGE SCALE GENOMIC DNA]</scope>
    <source>
        <strain evidence="6 7">HSC-2F05</strain>
    </source>
</reference>
<evidence type="ECO:0000313" key="6">
    <source>
        <dbReference type="EMBL" id="MCA1857011.1"/>
    </source>
</evidence>
<feature type="domain" description="Calcineurin-like phosphoesterase" evidence="5">
    <location>
        <begin position="1"/>
        <end position="188"/>
    </location>
</feature>
<dbReference type="InterPro" id="IPR029052">
    <property type="entry name" value="Metallo-depent_PP-like"/>
</dbReference>
<dbReference type="InterPro" id="IPR004843">
    <property type="entry name" value="Calcineurin-like_PHP"/>
</dbReference>
<evidence type="ECO:0000256" key="4">
    <source>
        <dbReference type="ARBA" id="ARBA00025742"/>
    </source>
</evidence>
<keyword evidence="3" id="KW-0408">Iron</keyword>
<dbReference type="Pfam" id="PF00149">
    <property type="entry name" value="Metallophos"/>
    <property type="match status" value="1"/>
</dbReference>
<protein>
    <submittedName>
        <fullName evidence="6">Metallophosphoesterase</fullName>
    </submittedName>
</protein>
<name>A0ABS7YBE4_9BURK</name>
<dbReference type="InterPro" id="IPR050884">
    <property type="entry name" value="CNP_phosphodiesterase-III"/>
</dbReference>
<evidence type="ECO:0000256" key="1">
    <source>
        <dbReference type="ARBA" id="ARBA00022723"/>
    </source>
</evidence>
<evidence type="ECO:0000313" key="7">
    <source>
        <dbReference type="Proteomes" id="UP001198602"/>
    </source>
</evidence>
<sequence length="286" mass="30336">MLIAQVTDLHLHADPGHPNLARFNRVLAHLCAMHPPPDLLVLSGDLADDGHIDSYRQLAQALAAWPGPVRFALGNHDRRAPFRAVFGDSHFTEGYVQGVADAGGLRVLLLDSVEEGRHGGAFCAERAEWLRRTLAAGGATPALVVLHHPPVDVGLPWIDPGPGQPWIGRLDAALQGASVAGICTGHVHLAGVFPWHGRLVVTCPSSSSDLSLSFAPMAAAQPDGRALVEQGEPAFALHRWQDGGLATVFGRVPQRVLAHWDAGTRQMVADMLGEADDKGDTGTARA</sequence>
<organism evidence="6 7">
    <name type="scientific">Massilia hydrophila</name>
    <dbReference type="NCBI Taxonomy" id="3044279"/>
    <lineage>
        <taxon>Bacteria</taxon>
        <taxon>Pseudomonadati</taxon>
        <taxon>Pseudomonadota</taxon>
        <taxon>Betaproteobacteria</taxon>
        <taxon>Burkholderiales</taxon>
        <taxon>Oxalobacteraceae</taxon>
        <taxon>Telluria group</taxon>
        <taxon>Massilia</taxon>
    </lineage>
</organism>
<dbReference type="Proteomes" id="UP001198602">
    <property type="component" value="Unassembled WGS sequence"/>
</dbReference>
<dbReference type="SUPFAM" id="SSF56300">
    <property type="entry name" value="Metallo-dependent phosphatases"/>
    <property type="match status" value="1"/>
</dbReference>
<dbReference type="PANTHER" id="PTHR42988:SF2">
    <property type="entry name" value="CYCLIC NUCLEOTIDE PHOSPHODIESTERASE CBUA0032-RELATED"/>
    <property type="match status" value="1"/>
</dbReference>
<dbReference type="Gene3D" id="3.60.21.10">
    <property type="match status" value="1"/>
</dbReference>
<keyword evidence="2" id="KW-0378">Hydrolase</keyword>
<dbReference type="EMBL" id="JAHYBX010000005">
    <property type="protein sequence ID" value="MCA1857011.1"/>
    <property type="molecule type" value="Genomic_DNA"/>
</dbReference>
<dbReference type="PANTHER" id="PTHR42988">
    <property type="entry name" value="PHOSPHOHYDROLASE"/>
    <property type="match status" value="1"/>
</dbReference>
<evidence type="ECO:0000256" key="3">
    <source>
        <dbReference type="ARBA" id="ARBA00023004"/>
    </source>
</evidence>
<dbReference type="RefSeq" id="WP_225239260.1">
    <property type="nucleotide sequence ID" value="NZ_JAHYBX010000005.1"/>
</dbReference>
<keyword evidence="7" id="KW-1185">Reference proteome</keyword>
<evidence type="ECO:0000256" key="2">
    <source>
        <dbReference type="ARBA" id="ARBA00022801"/>
    </source>
</evidence>